<dbReference type="EMBL" id="RZUH01000002">
    <property type="protein sequence ID" value="KAA8828995.1"/>
    <property type="molecule type" value="Genomic_DNA"/>
</dbReference>
<dbReference type="RefSeq" id="WP_150378779.1">
    <property type="nucleotide sequence ID" value="NZ_RZUH01000002.1"/>
</dbReference>
<comment type="caution">
    <text evidence="2">The sequence shown here is derived from an EMBL/GenBank/DDBJ whole genome shotgun (WGS) entry which is preliminary data.</text>
</comment>
<sequence>MLLAQPTFRRNEVMFAVAGVALAVLMGWWWHTDFTGMAGVIWFVVVTGVGLAYGTVLWTVNHTFIRIFRGHIRINVH</sequence>
<proteinExistence type="predicted"/>
<gene>
    <name evidence="2" type="ORF">EMO91_03045</name>
</gene>
<evidence type="ECO:0000313" key="3">
    <source>
        <dbReference type="Proteomes" id="UP000410049"/>
    </source>
</evidence>
<keyword evidence="1" id="KW-0812">Transmembrane</keyword>
<organism evidence="2 3">
    <name type="scientific">Bifidobacterium myosotis</name>
    <dbReference type="NCBI Taxonomy" id="1630166"/>
    <lineage>
        <taxon>Bacteria</taxon>
        <taxon>Bacillati</taxon>
        <taxon>Actinomycetota</taxon>
        <taxon>Actinomycetes</taxon>
        <taxon>Bifidobacteriales</taxon>
        <taxon>Bifidobacteriaceae</taxon>
        <taxon>Bifidobacterium</taxon>
    </lineage>
</organism>
<name>A0A5M9ZND8_9BIFI</name>
<evidence type="ECO:0000256" key="1">
    <source>
        <dbReference type="SAM" id="Phobius"/>
    </source>
</evidence>
<reference evidence="2 3" key="1">
    <citation type="journal article" date="2019" name="Syst. Appl. Microbiol.">
        <title>Characterization of Bifidobacterium species in feaces of the Egyptian fruit bat: Description of B. vespertilionis sp. nov. and B. rousetti sp. nov.</title>
        <authorList>
            <person name="Modesto M."/>
            <person name="Satti M."/>
            <person name="Watanabe K."/>
            <person name="Puglisi E."/>
            <person name="Morelli L."/>
            <person name="Huang C.-H."/>
            <person name="Liou J.-S."/>
            <person name="Miyashita M."/>
            <person name="Tamura T."/>
            <person name="Saito S."/>
            <person name="Mori K."/>
            <person name="Huang L."/>
            <person name="Sciavilla P."/>
            <person name="Sandri C."/>
            <person name="Spiezio C."/>
            <person name="Vitali F."/>
            <person name="Cavalieri D."/>
            <person name="Perpetuini G."/>
            <person name="Tofalo R."/>
            <person name="Bonetti A."/>
            <person name="Arita M."/>
            <person name="Mattarelli P."/>
        </authorList>
    </citation>
    <scope>NUCLEOTIDE SEQUENCE [LARGE SCALE GENOMIC DNA]</scope>
    <source>
        <strain evidence="2 3">RST17</strain>
    </source>
</reference>
<keyword evidence="1" id="KW-0472">Membrane</keyword>
<keyword evidence="1" id="KW-1133">Transmembrane helix</keyword>
<dbReference type="Proteomes" id="UP000410049">
    <property type="component" value="Unassembled WGS sequence"/>
</dbReference>
<protein>
    <submittedName>
        <fullName evidence="2">Uncharacterized protein</fullName>
    </submittedName>
</protein>
<feature type="transmembrane region" description="Helical" evidence="1">
    <location>
        <begin position="12"/>
        <end position="31"/>
    </location>
</feature>
<dbReference type="AlphaFoldDB" id="A0A5M9ZND8"/>
<accession>A0A5M9ZND8</accession>
<evidence type="ECO:0000313" key="2">
    <source>
        <dbReference type="EMBL" id="KAA8828995.1"/>
    </source>
</evidence>
<feature type="transmembrane region" description="Helical" evidence="1">
    <location>
        <begin position="37"/>
        <end position="60"/>
    </location>
</feature>